<gene>
    <name evidence="1" type="ORF">HUJ06_004130</name>
</gene>
<evidence type="ECO:0000313" key="1">
    <source>
        <dbReference type="EMBL" id="DAD45900.1"/>
    </source>
</evidence>
<keyword evidence="2" id="KW-1185">Reference proteome</keyword>
<evidence type="ECO:0000313" key="2">
    <source>
        <dbReference type="Proteomes" id="UP000607653"/>
    </source>
</evidence>
<comment type="caution">
    <text evidence="1">The sequence shown here is derived from an EMBL/GenBank/DDBJ whole genome shotgun (WGS) entry which is preliminary data.</text>
</comment>
<proteinExistence type="predicted"/>
<dbReference type="AlphaFoldDB" id="A0A822ZN47"/>
<dbReference type="Proteomes" id="UP000607653">
    <property type="component" value="Unassembled WGS sequence"/>
</dbReference>
<protein>
    <submittedName>
        <fullName evidence="1">Uncharacterized protein</fullName>
    </submittedName>
</protein>
<dbReference type="EMBL" id="DUZY01000007">
    <property type="protein sequence ID" value="DAD45900.1"/>
    <property type="molecule type" value="Genomic_DNA"/>
</dbReference>
<accession>A0A822ZN47</accession>
<organism evidence="1 2">
    <name type="scientific">Nelumbo nucifera</name>
    <name type="common">Sacred lotus</name>
    <dbReference type="NCBI Taxonomy" id="4432"/>
    <lineage>
        <taxon>Eukaryota</taxon>
        <taxon>Viridiplantae</taxon>
        <taxon>Streptophyta</taxon>
        <taxon>Embryophyta</taxon>
        <taxon>Tracheophyta</taxon>
        <taxon>Spermatophyta</taxon>
        <taxon>Magnoliopsida</taxon>
        <taxon>Proteales</taxon>
        <taxon>Nelumbonaceae</taxon>
        <taxon>Nelumbo</taxon>
    </lineage>
</organism>
<name>A0A822ZN47_NELNU</name>
<reference evidence="1 2" key="1">
    <citation type="journal article" date="2020" name="Mol. Biol. Evol.">
        <title>Distinct Expression and Methylation Patterns for Genes with Different Fates following a Single Whole-Genome Duplication in Flowering Plants.</title>
        <authorList>
            <person name="Shi T."/>
            <person name="Rahmani R.S."/>
            <person name="Gugger P.F."/>
            <person name="Wang M."/>
            <person name="Li H."/>
            <person name="Zhang Y."/>
            <person name="Li Z."/>
            <person name="Wang Q."/>
            <person name="Van de Peer Y."/>
            <person name="Marchal K."/>
            <person name="Chen J."/>
        </authorList>
    </citation>
    <scope>NUCLEOTIDE SEQUENCE [LARGE SCALE GENOMIC DNA]</scope>
    <source>
        <tissue evidence="1">Leaf</tissue>
    </source>
</reference>
<sequence length="43" mass="4873">MGAHHTRPNYITIKLFYAFLWLMGPPSSAKLAVCAPRIGRWLS</sequence>